<organism evidence="2">
    <name type="scientific">viral metagenome</name>
    <dbReference type="NCBI Taxonomy" id="1070528"/>
    <lineage>
        <taxon>unclassified sequences</taxon>
        <taxon>metagenomes</taxon>
        <taxon>organismal metagenomes</taxon>
    </lineage>
</organism>
<feature type="transmembrane region" description="Helical" evidence="1">
    <location>
        <begin position="6"/>
        <end position="25"/>
    </location>
</feature>
<keyword evidence="1" id="KW-0472">Membrane</keyword>
<proteinExistence type="predicted"/>
<keyword evidence="1" id="KW-1133">Transmembrane helix</keyword>
<name>A0A6C0D2C5_9ZZZZ</name>
<sequence>MKPITFDELFSVWIFVWFILYYLNLTQYSPKFWLILITVYATLSIVYMVYIQLKTIYILIVVLLMVISKIIPLYIIFNDNIKINDILFGFGLGIIYLLWLNYKKVNVFTIYLVDMFNYNMPFAKMLDI</sequence>
<evidence type="ECO:0000256" key="1">
    <source>
        <dbReference type="SAM" id="Phobius"/>
    </source>
</evidence>
<reference evidence="2" key="1">
    <citation type="journal article" date="2020" name="Nature">
        <title>Giant virus diversity and host interactions through global metagenomics.</title>
        <authorList>
            <person name="Schulz F."/>
            <person name="Roux S."/>
            <person name="Paez-Espino D."/>
            <person name="Jungbluth S."/>
            <person name="Walsh D.A."/>
            <person name="Denef V.J."/>
            <person name="McMahon K.D."/>
            <person name="Konstantinidis K.T."/>
            <person name="Eloe-Fadrosh E.A."/>
            <person name="Kyrpides N.C."/>
            <person name="Woyke T."/>
        </authorList>
    </citation>
    <scope>NUCLEOTIDE SEQUENCE</scope>
    <source>
        <strain evidence="2">GVMAG-M-3300023174-107</strain>
    </source>
</reference>
<feature type="transmembrane region" description="Helical" evidence="1">
    <location>
        <begin position="83"/>
        <end position="102"/>
    </location>
</feature>
<dbReference type="EMBL" id="MN739520">
    <property type="protein sequence ID" value="QHT10410.1"/>
    <property type="molecule type" value="Genomic_DNA"/>
</dbReference>
<protein>
    <submittedName>
        <fullName evidence="2">Uncharacterized protein</fullName>
    </submittedName>
</protein>
<evidence type="ECO:0000313" key="2">
    <source>
        <dbReference type="EMBL" id="QHT10410.1"/>
    </source>
</evidence>
<dbReference type="AlphaFoldDB" id="A0A6C0D2C5"/>
<accession>A0A6C0D2C5</accession>
<keyword evidence="1" id="KW-0812">Transmembrane</keyword>
<feature type="transmembrane region" description="Helical" evidence="1">
    <location>
        <begin position="32"/>
        <end position="50"/>
    </location>
</feature>
<feature type="transmembrane region" description="Helical" evidence="1">
    <location>
        <begin position="56"/>
        <end position="76"/>
    </location>
</feature>